<dbReference type="PRINTS" id="PR00092">
    <property type="entry name" value="TYROSINASE"/>
</dbReference>
<dbReference type="AlphaFoldDB" id="S5U8V9"/>
<dbReference type="GO" id="GO:0046872">
    <property type="term" value="F:metal ion binding"/>
    <property type="evidence" value="ECO:0007669"/>
    <property type="project" value="UniProtKB-KW"/>
</dbReference>
<feature type="domain" description="Tyrosinase copper-binding" evidence="3">
    <location>
        <begin position="102"/>
        <end position="119"/>
    </location>
</feature>
<reference evidence="5" key="1">
    <citation type="submission" date="2013-04" db="EMBL/GenBank/DDBJ databases">
        <title>Preliminary analysis of high expression tyrosinase-like protein tyr-2 cDNA fragment of pearl sac from pearl oyster, Pinctada martensii.</title>
        <authorList>
            <person name="Dong B."/>
        </authorList>
    </citation>
    <scope>NUCLEOTIDE SEQUENCE</scope>
</reference>
<organism evidence="5">
    <name type="scientific">Pinctada imbricata</name>
    <name type="common">Atlantic pearl-oyster</name>
    <name type="synonym">Pinctada martensii</name>
    <dbReference type="NCBI Taxonomy" id="66713"/>
    <lineage>
        <taxon>Eukaryota</taxon>
        <taxon>Metazoa</taxon>
        <taxon>Spiralia</taxon>
        <taxon>Lophotrochozoa</taxon>
        <taxon>Mollusca</taxon>
        <taxon>Bivalvia</taxon>
        <taxon>Autobranchia</taxon>
        <taxon>Pteriomorphia</taxon>
        <taxon>Pterioida</taxon>
        <taxon>Pterioidea</taxon>
        <taxon>Pteriidae</taxon>
        <taxon>Pinctada</taxon>
    </lineage>
</organism>
<evidence type="ECO:0000259" key="4">
    <source>
        <dbReference type="PROSITE" id="PS00498"/>
    </source>
</evidence>
<dbReference type="InterPro" id="IPR008922">
    <property type="entry name" value="Di-copper_centre_dom_sf"/>
</dbReference>
<dbReference type="PANTHER" id="PTHR11474:SF122">
    <property type="entry name" value="TYROSINASE COPPER-BINDING DOMAIN-CONTAINING PROTEIN"/>
    <property type="match status" value="1"/>
</dbReference>
<dbReference type="InterPro" id="IPR050316">
    <property type="entry name" value="Tyrosinase/Hemocyanin"/>
</dbReference>
<dbReference type="InterPro" id="IPR002227">
    <property type="entry name" value="Tyrosinase_Cu-bd"/>
</dbReference>
<sequence length="374" mass="44165">MSKMPSLLHILLLIIAICPLCRLQQRSVNNLNHRFVTWMNSLFYIPNDRNLRVRKEYRMLSDTERRDYNRAILLLKNDRTVSPNKYDALASLHHLNSANGAHGGPGFLGWHRVYLVLFENALREKVPNITIPYWDSTMDSDLPDPRRSIIWSPLFLGNGNGPVMNGPFRRWSTPYGPLRRDIGADRRLMTRQDVQNVFSRRWLWEITNPSARDEYNIELLHNHVHVWVGEQMSRIESSSYDPAFFAHHAFIDCLWEEFRQRQRQQGINPARDYPRIVGDQNHQPLVSMGLGRLLVIDGINDFFTRQIFRYERRPTCVRGSNTCGSPYLRCNWSTQTCLPLIMSNRGTQTTRRVVQNRRQPWWRRFVNQRQTFFG</sequence>
<proteinExistence type="evidence at transcript level"/>
<dbReference type="Gene3D" id="1.10.1280.10">
    <property type="entry name" value="Di-copper center containing domain from catechol oxidase"/>
    <property type="match status" value="1"/>
</dbReference>
<dbReference type="PANTHER" id="PTHR11474">
    <property type="entry name" value="TYROSINASE FAMILY MEMBER"/>
    <property type="match status" value="1"/>
</dbReference>
<dbReference type="PROSITE" id="PS00498">
    <property type="entry name" value="TYROSINASE_2"/>
    <property type="match status" value="1"/>
</dbReference>
<feature type="chain" id="PRO_5004540925" evidence="2">
    <location>
        <begin position="24"/>
        <end position="374"/>
    </location>
</feature>
<dbReference type="Pfam" id="PF00264">
    <property type="entry name" value="Tyrosinase"/>
    <property type="match status" value="1"/>
</dbReference>
<evidence type="ECO:0000259" key="3">
    <source>
        <dbReference type="PROSITE" id="PS00497"/>
    </source>
</evidence>
<dbReference type="PROSITE" id="PS00497">
    <property type="entry name" value="TYROSINASE_1"/>
    <property type="match status" value="1"/>
</dbReference>
<dbReference type="EMBL" id="KC912764">
    <property type="protein sequence ID" value="AGS47960.1"/>
    <property type="molecule type" value="mRNA"/>
</dbReference>
<evidence type="ECO:0000313" key="5">
    <source>
        <dbReference type="EMBL" id="AGS47960.1"/>
    </source>
</evidence>
<protein>
    <submittedName>
        <fullName evidence="5">Tyrosinase-like protein tyr-2</fullName>
        <ecNumber evidence="5">1.14.18.1</ecNumber>
    </submittedName>
</protein>
<accession>S5U8V9</accession>
<keyword evidence="5" id="KW-0560">Oxidoreductase</keyword>
<dbReference type="SUPFAM" id="SSF48056">
    <property type="entry name" value="Di-copper centre-containing domain"/>
    <property type="match status" value="1"/>
</dbReference>
<feature type="domain" description="Tyrosinase copper-binding" evidence="4">
    <location>
        <begin position="241"/>
        <end position="252"/>
    </location>
</feature>
<name>S5U8V9_PINIB</name>
<dbReference type="GO" id="GO:0004503">
    <property type="term" value="F:tyrosinase activity"/>
    <property type="evidence" value="ECO:0007669"/>
    <property type="project" value="UniProtKB-EC"/>
</dbReference>
<feature type="signal peptide" evidence="2">
    <location>
        <begin position="1"/>
        <end position="23"/>
    </location>
</feature>
<dbReference type="EC" id="1.14.18.1" evidence="5"/>
<evidence type="ECO:0000256" key="2">
    <source>
        <dbReference type="SAM" id="SignalP"/>
    </source>
</evidence>
<keyword evidence="2" id="KW-0732">Signal</keyword>
<keyword evidence="1" id="KW-0479">Metal-binding</keyword>
<evidence type="ECO:0000256" key="1">
    <source>
        <dbReference type="ARBA" id="ARBA00022723"/>
    </source>
</evidence>